<evidence type="ECO:0000256" key="6">
    <source>
        <dbReference type="RuleBase" id="RU003930"/>
    </source>
</evidence>
<protein>
    <recommendedName>
        <fullName evidence="4 5">Large ribosomal subunit protein uL5</fullName>
    </recommendedName>
</protein>
<dbReference type="GO" id="GO:0003735">
    <property type="term" value="F:structural constituent of ribosome"/>
    <property type="evidence" value="ECO:0007669"/>
    <property type="project" value="InterPro"/>
</dbReference>
<organism evidence="9 10">
    <name type="scientific">Candidatus Falkowbacteria bacterium RIFOXYC2_FULL_36_12</name>
    <dbReference type="NCBI Taxonomy" id="1798002"/>
    <lineage>
        <taxon>Bacteria</taxon>
        <taxon>Candidatus Falkowiibacteriota</taxon>
    </lineage>
</organism>
<comment type="similarity">
    <text evidence="1 5 6">Belongs to the universal ribosomal protein uL5 family.</text>
</comment>
<evidence type="ECO:0000259" key="8">
    <source>
        <dbReference type="Pfam" id="PF00673"/>
    </source>
</evidence>
<dbReference type="InterPro" id="IPR020929">
    <property type="entry name" value="Ribosomal_uL5_CS"/>
</dbReference>
<dbReference type="EMBL" id="MFGJ01000008">
    <property type="protein sequence ID" value="OGF30970.1"/>
    <property type="molecule type" value="Genomic_DNA"/>
</dbReference>
<name>A0A1F5SW85_9BACT</name>
<feature type="domain" description="Large ribosomal subunit protein uL5 C-terminal" evidence="8">
    <location>
        <begin position="85"/>
        <end position="177"/>
    </location>
</feature>
<evidence type="ECO:0000256" key="1">
    <source>
        <dbReference type="ARBA" id="ARBA00008553"/>
    </source>
</evidence>
<comment type="function">
    <text evidence="5">This is 1 of the proteins that bind and probably mediate the attachment of the 5S RNA into the large ribosomal subunit, where it forms part of the central protuberance. In the 70S ribosome it contacts protein S13 of the 30S subunit (bridge B1b), connecting the 2 subunits; this bridge is implicated in subunit movement. Contacts the P site tRNA; the 5S rRNA and some of its associated proteins might help stabilize positioning of ribosome-bound tRNAs.</text>
</comment>
<keyword evidence="5" id="KW-0820">tRNA-binding</keyword>
<keyword evidence="5" id="KW-0694">RNA-binding</keyword>
<gene>
    <name evidence="5" type="primary">rplE</name>
    <name evidence="9" type="ORF">A2478_00820</name>
</gene>
<reference evidence="9 10" key="1">
    <citation type="journal article" date="2016" name="Nat. Commun.">
        <title>Thousands of microbial genomes shed light on interconnected biogeochemical processes in an aquifer system.</title>
        <authorList>
            <person name="Anantharaman K."/>
            <person name="Brown C.T."/>
            <person name="Hug L.A."/>
            <person name="Sharon I."/>
            <person name="Castelle C.J."/>
            <person name="Probst A.J."/>
            <person name="Thomas B.C."/>
            <person name="Singh A."/>
            <person name="Wilkins M.J."/>
            <person name="Karaoz U."/>
            <person name="Brodie E.L."/>
            <person name="Williams K.H."/>
            <person name="Hubbard S.S."/>
            <person name="Banfield J.F."/>
        </authorList>
    </citation>
    <scope>NUCLEOTIDE SEQUENCE [LARGE SCALE GENOMIC DNA]</scope>
</reference>
<dbReference type="Pfam" id="PF00673">
    <property type="entry name" value="Ribosomal_L5_C"/>
    <property type="match status" value="1"/>
</dbReference>
<dbReference type="GO" id="GO:0005840">
    <property type="term" value="C:ribosome"/>
    <property type="evidence" value="ECO:0007669"/>
    <property type="project" value="UniProtKB-KW"/>
</dbReference>
<dbReference type="SUPFAM" id="SSF55282">
    <property type="entry name" value="RL5-like"/>
    <property type="match status" value="1"/>
</dbReference>
<dbReference type="Pfam" id="PF00281">
    <property type="entry name" value="Ribosomal_L5"/>
    <property type="match status" value="1"/>
</dbReference>
<dbReference type="HAMAP" id="MF_01333_B">
    <property type="entry name" value="Ribosomal_uL5_B"/>
    <property type="match status" value="1"/>
</dbReference>
<dbReference type="PIRSF" id="PIRSF002161">
    <property type="entry name" value="Ribosomal_L5"/>
    <property type="match status" value="1"/>
</dbReference>
<comment type="subunit">
    <text evidence="5">Part of the 50S ribosomal subunit; part of the 5S rRNA/L5/L18/L25 subcomplex. Contacts the 5S rRNA and the P site tRNA. Forms a bridge to the 30S subunit in the 70S ribosome.</text>
</comment>
<dbReference type="InterPro" id="IPR022803">
    <property type="entry name" value="Ribosomal_uL5_dom_sf"/>
</dbReference>
<keyword evidence="5" id="KW-0699">rRNA-binding</keyword>
<dbReference type="Proteomes" id="UP000179001">
    <property type="component" value="Unassembled WGS sequence"/>
</dbReference>
<dbReference type="FunFam" id="3.30.1440.10:FF:000001">
    <property type="entry name" value="50S ribosomal protein L5"/>
    <property type="match status" value="1"/>
</dbReference>
<dbReference type="PANTHER" id="PTHR11994">
    <property type="entry name" value="60S RIBOSOMAL PROTEIN L11-RELATED"/>
    <property type="match status" value="1"/>
</dbReference>
<comment type="caution">
    <text evidence="9">The sequence shown here is derived from an EMBL/GenBank/DDBJ whole genome shotgun (WGS) entry which is preliminary data.</text>
</comment>
<keyword evidence="2 5" id="KW-0689">Ribosomal protein</keyword>
<evidence type="ECO:0000259" key="7">
    <source>
        <dbReference type="Pfam" id="PF00281"/>
    </source>
</evidence>
<evidence type="ECO:0000256" key="5">
    <source>
        <dbReference type="HAMAP-Rule" id="MF_01333"/>
    </source>
</evidence>
<dbReference type="PROSITE" id="PS00358">
    <property type="entry name" value="RIBOSOMAL_L5"/>
    <property type="match status" value="1"/>
</dbReference>
<dbReference type="InterPro" id="IPR020930">
    <property type="entry name" value="Ribosomal_uL5_bac-type"/>
</dbReference>
<dbReference type="GO" id="GO:0019843">
    <property type="term" value="F:rRNA binding"/>
    <property type="evidence" value="ECO:0007669"/>
    <property type="project" value="UniProtKB-UniRule"/>
</dbReference>
<evidence type="ECO:0000313" key="10">
    <source>
        <dbReference type="Proteomes" id="UP000179001"/>
    </source>
</evidence>
<evidence type="ECO:0000256" key="4">
    <source>
        <dbReference type="ARBA" id="ARBA00035245"/>
    </source>
</evidence>
<dbReference type="InterPro" id="IPR031310">
    <property type="entry name" value="Ribosomal_uL5_N"/>
</dbReference>
<keyword evidence="3 5" id="KW-0687">Ribonucleoprotein</keyword>
<accession>A0A1F5SW85</accession>
<dbReference type="GO" id="GO:0006412">
    <property type="term" value="P:translation"/>
    <property type="evidence" value="ECO:0007669"/>
    <property type="project" value="UniProtKB-UniRule"/>
</dbReference>
<dbReference type="Gene3D" id="3.30.1440.10">
    <property type="match status" value="1"/>
</dbReference>
<dbReference type="GO" id="GO:1990904">
    <property type="term" value="C:ribonucleoprotein complex"/>
    <property type="evidence" value="ECO:0007669"/>
    <property type="project" value="UniProtKB-KW"/>
</dbReference>
<dbReference type="InterPro" id="IPR002132">
    <property type="entry name" value="Ribosomal_uL5"/>
</dbReference>
<evidence type="ECO:0000313" key="9">
    <source>
        <dbReference type="EMBL" id="OGF30970.1"/>
    </source>
</evidence>
<dbReference type="NCBIfam" id="NF000585">
    <property type="entry name" value="PRK00010.1"/>
    <property type="match status" value="1"/>
</dbReference>
<dbReference type="STRING" id="1798002.A2478_00820"/>
<proteinExistence type="inferred from homology"/>
<sequence>MQGFKKHYQEKIIPALKEKFGYKNNMQVPTMKKVVLNVGIGAGLKDKDYIDAVEKNLQRITGQMPVKTLAKKSISNFKIREGMVVGLKVTLRGDRMWDFVEKLVKVTLPRVRDFQGINPKSFDGMGGYSLGFKEQLAFPEILPDEVDRTHGLEINITTSAKNNEEAFEFLNLLGFPFKKQ</sequence>
<evidence type="ECO:0000256" key="2">
    <source>
        <dbReference type="ARBA" id="ARBA00022980"/>
    </source>
</evidence>
<dbReference type="AlphaFoldDB" id="A0A1F5SW85"/>
<feature type="domain" description="Large ribosomal subunit protein uL5 N-terminal" evidence="7">
    <location>
        <begin position="24"/>
        <end position="80"/>
    </location>
</feature>
<evidence type="ECO:0000256" key="3">
    <source>
        <dbReference type="ARBA" id="ARBA00023274"/>
    </source>
</evidence>
<dbReference type="GO" id="GO:0000049">
    <property type="term" value="F:tRNA binding"/>
    <property type="evidence" value="ECO:0007669"/>
    <property type="project" value="UniProtKB-UniRule"/>
</dbReference>
<dbReference type="InterPro" id="IPR031309">
    <property type="entry name" value="Ribosomal_uL5_C"/>
</dbReference>